<feature type="transmembrane region" description="Helical" evidence="1">
    <location>
        <begin position="53"/>
        <end position="73"/>
    </location>
</feature>
<evidence type="ECO:0000256" key="1">
    <source>
        <dbReference type="SAM" id="Phobius"/>
    </source>
</evidence>
<feature type="transmembrane region" description="Helical" evidence="1">
    <location>
        <begin position="20"/>
        <end position="41"/>
    </location>
</feature>
<organism evidence="2">
    <name type="scientific">Trypanosoma vivax (strain Y486)</name>
    <dbReference type="NCBI Taxonomy" id="1055687"/>
    <lineage>
        <taxon>Eukaryota</taxon>
        <taxon>Discoba</taxon>
        <taxon>Euglenozoa</taxon>
        <taxon>Kinetoplastea</taxon>
        <taxon>Metakinetoplastina</taxon>
        <taxon>Trypanosomatida</taxon>
        <taxon>Trypanosomatidae</taxon>
        <taxon>Trypanosoma</taxon>
        <taxon>Duttonella</taxon>
    </lineage>
</organism>
<accession>G0TSW0</accession>
<keyword evidence="1" id="KW-0472">Membrane</keyword>
<dbReference type="EMBL" id="HE573019">
    <property type="protein sequence ID" value="CCC47039.1"/>
    <property type="molecule type" value="Genomic_DNA"/>
</dbReference>
<protein>
    <submittedName>
        <fullName evidence="2">Uncharacterized protein</fullName>
    </submittedName>
</protein>
<name>G0TSW0_TRYVY</name>
<reference evidence="2" key="1">
    <citation type="journal article" date="2012" name="Proc. Natl. Acad. Sci. U.S.A.">
        <title>Antigenic diversity is generated by distinct evolutionary mechanisms in African trypanosome species.</title>
        <authorList>
            <person name="Jackson A.P."/>
            <person name="Berry A."/>
            <person name="Aslett M."/>
            <person name="Allison H.C."/>
            <person name="Burton P."/>
            <person name="Vavrova-Anderson J."/>
            <person name="Brown R."/>
            <person name="Browne H."/>
            <person name="Corton N."/>
            <person name="Hauser H."/>
            <person name="Gamble J."/>
            <person name="Gilderthorp R."/>
            <person name="Marcello L."/>
            <person name="McQuillan J."/>
            <person name="Otto T.D."/>
            <person name="Quail M.A."/>
            <person name="Sanders M.J."/>
            <person name="van Tonder A."/>
            <person name="Ginger M.L."/>
            <person name="Field M.C."/>
            <person name="Barry J.D."/>
            <person name="Hertz-Fowler C."/>
            <person name="Berriman M."/>
        </authorList>
    </citation>
    <scope>NUCLEOTIDE SEQUENCE</scope>
    <source>
        <strain evidence="2">Y486</strain>
    </source>
</reference>
<keyword evidence="1" id="KW-1133">Transmembrane helix</keyword>
<gene>
    <name evidence="2" type="ORF">TVY486_0302260</name>
</gene>
<evidence type="ECO:0000313" key="2">
    <source>
        <dbReference type="EMBL" id="CCC47039.1"/>
    </source>
</evidence>
<proteinExistence type="predicted"/>
<sequence length="104" mass="12034">MKGEGIAPKKWSDYARFSSCLHTIRHLPLLMALSCFVPRLFYHYHDELLPSPLLLLLSIITTVNSSFYTFLFLNATHLFHFIYFSSFPLPSPSPTTRHQSYAPQ</sequence>
<keyword evidence="1" id="KW-0812">Transmembrane</keyword>
<dbReference type="AlphaFoldDB" id="G0TSW0"/>